<comment type="cofactor">
    <cofactor evidence="4">
        <name>Mg(2+)</name>
        <dbReference type="ChEBI" id="CHEBI:18420"/>
    </cofactor>
    <text evidence="4">Binds 2 magnesium ions per subunit.</text>
</comment>
<feature type="active site" description="Proton donor/acceptor" evidence="2">
    <location>
        <position position="16"/>
    </location>
</feature>
<dbReference type="PANTHER" id="PTHR18901">
    <property type="entry name" value="2-DEOXYGLUCOSE-6-PHOSPHATE PHOSPHATASE 2"/>
    <property type="match status" value="1"/>
</dbReference>
<feature type="active site" description="Nucleophile" evidence="2">
    <location>
        <position position="14"/>
    </location>
</feature>
<feature type="binding site" evidence="4">
    <location>
        <position position="14"/>
    </location>
    <ligand>
        <name>Mg(2+)</name>
        <dbReference type="ChEBI" id="CHEBI:18420"/>
    </ligand>
</feature>
<dbReference type="InterPro" id="IPR036412">
    <property type="entry name" value="HAD-like_sf"/>
</dbReference>
<sequence length="227" mass="25087">MNKEQQEIQAFIFDLDGVITDTAKYHYEAWKQLAEELGIHFDLEFNEQLKGIDRMASLEKILSQLSDGGSSFTLEQKQEWADRKNNNYKRLIRTVDESEILPGILELFHDLKQAGIPIGLASASRNAGTLLRQLKVESYINVIADPESVAHGKPAPDIFLKAAEALGVDPRYCVGVEDAEAGVQAIKSAGMFAVGVGDAEILSKADYIVSETSKLSLSEIQHYMTGR</sequence>
<feature type="binding site" evidence="3">
    <location>
        <begin position="14"/>
        <end position="16"/>
    </location>
    <ligand>
        <name>substrate</name>
    </ligand>
</feature>
<dbReference type="InterPro" id="IPR010976">
    <property type="entry name" value="B-phosphoglucomutase_hydrolase"/>
</dbReference>
<dbReference type="CDD" id="cd02598">
    <property type="entry name" value="HAD_BPGM"/>
    <property type="match status" value="1"/>
</dbReference>
<proteinExistence type="inferred from homology"/>
<dbReference type="NCBIfam" id="TIGR01990">
    <property type="entry name" value="bPGM"/>
    <property type="match status" value="1"/>
</dbReference>
<feature type="binding site" evidence="3">
    <location>
        <begin position="49"/>
        <end position="54"/>
    </location>
    <ligand>
        <name>substrate</name>
    </ligand>
</feature>
<keyword evidence="4" id="KW-0460">Magnesium</keyword>
<keyword evidence="7" id="KW-1185">Reference proteome</keyword>
<comment type="similarity">
    <text evidence="1">Belongs to the HAD-like hydrolase superfamily. CbbY/CbbZ/Gph/YieH family.</text>
</comment>
<dbReference type="PANTHER" id="PTHR18901:SF38">
    <property type="entry name" value="PSEUDOURIDINE-5'-PHOSPHATASE"/>
    <property type="match status" value="1"/>
</dbReference>
<feature type="binding site" evidence="4">
    <location>
        <position position="16"/>
    </location>
    <ligand>
        <name>Mg(2+)</name>
        <dbReference type="ChEBI" id="CHEBI:18420"/>
    </ligand>
</feature>
<evidence type="ECO:0000256" key="5">
    <source>
        <dbReference type="PIRSR" id="PIRSR610972-4"/>
    </source>
</evidence>
<evidence type="ECO:0000256" key="4">
    <source>
        <dbReference type="PIRSR" id="PIRSR610972-3"/>
    </source>
</evidence>
<dbReference type="GO" id="GO:0005975">
    <property type="term" value="P:carbohydrate metabolic process"/>
    <property type="evidence" value="ECO:0007669"/>
    <property type="project" value="InterPro"/>
</dbReference>
<dbReference type="EMBL" id="LCZJ02000012">
    <property type="protein sequence ID" value="KTD88638.1"/>
    <property type="molecule type" value="Genomic_DNA"/>
</dbReference>
<feature type="binding site" evidence="3">
    <location>
        <position position="84"/>
    </location>
    <ligand>
        <name>substrate</name>
    </ligand>
</feature>
<dbReference type="SFLD" id="SFLDF00046">
    <property type="entry name" value="beta-phosphoglucomutase"/>
    <property type="match status" value="1"/>
</dbReference>
<feature type="binding site" evidence="3">
    <location>
        <begin position="122"/>
        <end position="126"/>
    </location>
    <ligand>
        <name>substrate</name>
    </ligand>
</feature>
<dbReference type="InterPro" id="IPR023198">
    <property type="entry name" value="PGP-like_dom2"/>
</dbReference>
<dbReference type="Pfam" id="PF00702">
    <property type="entry name" value="Hydrolase"/>
    <property type="match status" value="1"/>
</dbReference>
<evidence type="ECO:0000256" key="3">
    <source>
        <dbReference type="PIRSR" id="PIRSR610972-2"/>
    </source>
</evidence>
<dbReference type="Proteomes" id="UP000054709">
    <property type="component" value="Unassembled WGS sequence"/>
</dbReference>
<protein>
    <submittedName>
        <fullName evidence="6">Beta-phosphoglucomutase</fullName>
    </submittedName>
</protein>
<dbReference type="InterPro" id="IPR023214">
    <property type="entry name" value="HAD_sf"/>
</dbReference>
<dbReference type="SUPFAM" id="SSF56784">
    <property type="entry name" value="HAD-like"/>
    <property type="match status" value="1"/>
</dbReference>
<dbReference type="NCBIfam" id="TIGR02009">
    <property type="entry name" value="PGMB-YQAB-SF"/>
    <property type="match status" value="1"/>
</dbReference>
<feature type="binding site" evidence="3">
    <location>
        <position position="30"/>
    </location>
    <ligand>
        <name>substrate</name>
    </ligand>
</feature>
<name>A0A0W1B4Y1_9BACL</name>
<feature type="site" description="Important for catalytic activity and assists the phosphoryl transfer reaction to Asp8 by balancing charge and orienting the reacting groups" evidence="5">
    <location>
        <position position="153"/>
    </location>
</feature>
<reference evidence="6 7" key="1">
    <citation type="journal article" date="2015" name="Int. Biodeterior. Biodegradation">
        <title>Physiological and genetic screening methods for the isolation of methyl tert-butyl ether-degrading bacteria for bioremediation purposes.</title>
        <authorList>
            <person name="Guisado I.M."/>
            <person name="Purswani J."/>
            <person name="Gonzalez Lopez J."/>
            <person name="Pozo C."/>
        </authorList>
    </citation>
    <scope>NUCLEOTIDE SEQUENCE [LARGE SCALE GENOMIC DNA]</scope>
    <source>
        <strain evidence="6 7">SH7</strain>
    </source>
</reference>
<keyword evidence="4" id="KW-0479">Metal-binding</keyword>
<organism evidence="6 7">
    <name type="scientific">Paenibacillus etheri</name>
    <dbReference type="NCBI Taxonomy" id="1306852"/>
    <lineage>
        <taxon>Bacteria</taxon>
        <taxon>Bacillati</taxon>
        <taxon>Bacillota</taxon>
        <taxon>Bacilli</taxon>
        <taxon>Bacillales</taxon>
        <taxon>Paenibacillaceae</taxon>
        <taxon>Paenibacillus</taxon>
    </lineage>
</organism>
<dbReference type="Gene3D" id="3.40.50.1000">
    <property type="entry name" value="HAD superfamily/HAD-like"/>
    <property type="match status" value="1"/>
</dbReference>
<feature type="site" description="Important for catalytic activity and assists the phosphoryl transfer reaction to Asp8 by balancing charge and orienting the reacting groups" evidence="5">
    <location>
        <position position="122"/>
    </location>
</feature>
<comment type="caution">
    <text evidence="6">The sequence shown here is derived from an EMBL/GenBank/DDBJ whole genome shotgun (WGS) entry which is preliminary data.</text>
</comment>
<dbReference type="Gene3D" id="1.10.150.240">
    <property type="entry name" value="Putative phosphatase, domain 2"/>
    <property type="match status" value="1"/>
</dbReference>
<dbReference type="SFLD" id="SFLDS00003">
    <property type="entry name" value="Haloacid_Dehalogenase"/>
    <property type="match status" value="1"/>
</dbReference>
<dbReference type="InterPro" id="IPR010972">
    <property type="entry name" value="Beta-PGM"/>
</dbReference>
<feature type="binding site" evidence="3">
    <location>
        <position position="57"/>
    </location>
    <ligand>
        <name>substrate</name>
    </ligand>
</feature>
<evidence type="ECO:0000313" key="7">
    <source>
        <dbReference type="Proteomes" id="UP000054709"/>
    </source>
</evidence>
<dbReference type="GO" id="GO:0000287">
    <property type="term" value="F:magnesium ion binding"/>
    <property type="evidence" value="ECO:0007669"/>
    <property type="project" value="InterPro"/>
</dbReference>
<evidence type="ECO:0000256" key="2">
    <source>
        <dbReference type="PIRSR" id="PIRSR610972-1"/>
    </source>
</evidence>
<feature type="binding site" evidence="4">
    <location>
        <position position="177"/>
    </location>
    <ligand>
        <name>Mg(2+)</name>
        <dbReference type="ChEBI" id="CHEBI:18420"/>
    </ligand>
</feature>
<dbReference type="AlphaFoldDB" id="A0A0W1B4Y1"/>
<dbReference type="SFLD" id="SFLDG01135">
    <property type="entry name" value="C1.5.6:_HAD__Beta-PGM__Phospha"/>
    <property type="match status" value="1"/>
</dbReference>
<evidence type="ECO:0000313" key="6">
    <source>
        <dbReference type="EMBL" id="KTD88638.1"/>
    </source>
</evidence>
<dbReference type="SFLD" id="SFLDG01129">
    <property type="entry name" value="C1.5:_HAD__Beta-PGM__Phosphata"/>
    <property type="match status" value="1"/>
</dbReference>
<evidence type="ECO:0000256" key="1">
    <source>
        <dbReference type="ARBA" id="ARBA00006171"/>
    </source>
</evidence>
<dbReference type="InterPro" id="IPR006439">
    <property type="entry name" value="HAD-SF_hydro_IA"/>
</dbReference>
<accession>A0A0W1B4Y1</accession>
<feature type="binding site" evidence="3">
    <location>
        <position position="153"/>
    </location>
    <ligand>
        <name>substrate</name>
    </ligand>
</feature>
<dbReference type="NCBIfam" id="TIGR01509">
    <property type="entry name" value="HAD-SF-IA-v3"/>
    <property type="match status" value="1"/>
</dbReference>
<dbReference type="GO" id="GO:0008801">
    <property type="term" value="F:beta-phosphoglucomutase activity"/>
    <property type="evidence" value="ECO:0007669"/>
    <property type="project" value="InterPro"/>
</dbReference>
<gene>
    <name evidence="6" type="ORF">UQ64_04805</name>
</gene>
<feature type="binding site" evidence="4">
    <location>
        <position position="178"/>
    </location>
    <ligand>
        <name>Mg(2+)</name>
        <dbReference type="ChEBI" id="CHEBI:18420"/>
    </ligand>
</feature>